<evidence type="ECO:0000259" key="6">
    <source>
        <dbReference type="PROSITE" id="PS50850"/>
    </source>
</evidence>
<dbReference type="GO" id="GO:0005886">
    <property type="term" value="C:plasma membrane"/>
    <property type="evidence" value="ECO:0007669"/>
    <property type="project" value="TreeGrafter"/>
</dbReference>
<evidence type="ECO:0000313" key="7">
    <source>
        <dbReference type="EMBL" id="SAK52181.1"/>
    </source>
</evidence>
<feature type="transmembrane region" description="Helical" evidence="5">
    <location>
        <begin position="293"/>
        <end position="315"/>
    </location>
</feature>
<evidence type="ECO:0000256" key="2">
    <source>
        <dbReference type="ARBA" id="ARBA00022692"/>
    </source>
</evidence>
<dbReference type="GO" id="GO:0046943">
    <property type="term" value="F:carboxylic acid transmembrane transporter activity"/>
    <property type="evidence" value="ECO:0007669"/>
    <property type="project" value="TreeGrafter"/>
</dbReference>
<dbReference type="OrthoDB" id="7066727at2"/>
<feature type="domain" description="Major facilitator superfamily (MFS) profile" evidence="6">
    <location>
        <begin position="25"/>
        <end position="437"/>
    </location>
</feature>
<dbReference type="InterPro" id="IPR011701">
    <property type="entry name" value="MFS"/>
</dbReference>
<keyword evidence="4 5" id="KW-0472">Membrane</keyword>
<evidence type="ECO:0000256" key="1">
    <source>
        <dbReference type="ARBA" id="ARBA00004141"/>
    </source>
</evidence>
<dbReference type="CDD" id="cd17365">
    <property type="entry name" value="MFS_PcaK_like"/>
    <property type="match status" value="1"/>
</dbReference>
<dbReference type="InterPro" id="IPR005829">
    <property type="entry name" value="Sugar_transporter_CS"/>
</dbReference>
<name>A0A158A2Y7_9BURK</name>
<dbReference type="InterPro" id="IPR020846">
    <property type="entry name" value="MFS_dom"/>
</dbReference>
<feature type="transmembrane region" description="Helical" evidence="5">
    <location>
        <begin position="116"/>
        <end position="137"/>
    </location>
</feature>
<keyword evidence="8" id="KW-1185">Reference proteome</keyword>
<feature type="transmembrane region" description="Helical" evidence="5">
    <location>
        <begin position="21"/>
        <end position="47"/>
    </location>
</feature>
<dbReference type="Gene3D" id="1.20.1250.20">
    <property type="entry name" value="MFS general substrate transporter like domains"/>
    <property type="match status" value="1"/>
</dbReference>
<dbReference type="PROSITE" id="PS00217">
    <property type="entry name" value="SUGAR_TRANSPORT_2"/>
    <property type="match status" value="1"/>
</dbReference>
<dbReference type="PANTHER" id="PTHR23508:SF10">
    <property type="entry name" value="CARBOXYLIC ACID TRANSPORTER PROTEIN HOMOLOG"/>
    <property type="match status" value="1"/>
</dbReference>
<feature type="transmembrane region" description="Helical" evidence="5">
    <location>
        <begin position="349"/>
        <end position="371"/>
    </location>
</feature>
<keyword evidence="3 5" id="KW-1133">Transmembrane helix</keyword>
<reference evidence="7" key="1">
    <citation type="submission" date="2016-01" db="EMBL/GenBank/DDBJ databases">
        <authorList>
            <person name="Peeters C."/>
        </authorList>
    </citation>
    <scope>NUCLEOTIDE SEQUENCE</scope>
    <source>
        <strain evidence="7">LMG 29322</strain>
    </source>
</reference>
<keyword evidence="2 5" id="KW-0812">Transmembrane</keyword>
<comment type="subcellular location">
    <subcellularLocation>
        <location evidence="1">Membrane</location>
        <topology evidence="1">Multi-pass membrane protein</topology>
    </subcellularLocation>
</comment>
<feature type="transmembrane region" description="Helical" evidence="5">
    <location>
        <begin position="383"/>
        <end position="406"/>
    </location>
</feature>
<dbReference type="PROSITE" id="PS50850">
    <property type="entry name" value="MFS"/>
    <property type="match status" value="1"/>
</dbReference>
<dbReference type="EMBL" id="FCOA02000004">
    <property type="protein sequence ID" value="SAK52181.1"/>
    <property type="molecule type" value="Genomic_DNA"/>
</dbReference>
<feature type="transmembrane region" description="Helical" evidence="5">
    <location>
        <begin position="90"/>
        <end position="110"/>
    </location>
</feature>
<feature type="transmembrane region" description="Helical" evidence="5">
    <location>
        <begin position="412"/>
        <end position="433"/>
    </location>
</feature>
<gene>
    <name evidence="7" type="ORF">AWB79_01845</name>
</gene>
<evidence type="ECO:0000313" key="8">
    <source>
        <dbReference type="Proteomes" id="UP000054851"/>
    </source>
</evidence>
<dbReference type="STRING" id="1777140.AWB79_01845"/>
<feature type="transmembrane region" description="Helical" evidence="5">
    <location>
        <begin position="178"/>
        <end position="199"/>
    </location>
</feature>
<feature type="transmembrane region" description="Helical" evidence="5">
    <location>
        <begin position="322"/>
        <end position="343"/>
    </location>
</feature>
<organism evidence="7 8">
    <name type="scientific">Caballeronia hypogeia</name>
    <dbReference type="NCBI Taxonomy" id="1777140"/>
    <lineage>
        <taxon>Bacteria</taxon>
        <taxon>Pseudomonadati</taxon>
        <taxon>Pseudomonadota</taxon>
        <taxon>Betaproteobacteria</taxon>
        <taxon>Burkholderiales</taxon>
        <taxon>Burkholderiaceae</taxon>
        <taxon>Caballeronia</taxon>
    </lineage>
</organism>
<dbReference type="InterPro" id="IPR036259">
    <property type="entry name" value="MFS_trans_sf"/>
</dbReference>
<accession>A0A158A2Y7</accession>
<evidence type="ECO:0000256" key="3">
    <source>
        <dbReference type="ARBA" id="ARBA00022989"/>
    </source>
</evidence>
<dbReference type="Proteomes" id="UP000054851">
    <property type="component" value="Unassembled WGS sequence"/>
</dbReference>
<feature type="transmembrane region" description="Helical" evidence="5">
    <location>
        <begin position="59"/>
        <end position="78"/>
    </location>
</feature>
<dbReference type="SUPFAM" id="SSF103473">
    <property type="entry name" value="MFS general substrate transporter"/>
    <property type="match status" value="1"/>
</dbReference>
<comment type="caution">
    <text evidence="7">The sequence shown here is derived from an EMBL/GenBank/DDBJ whole genome shotgun (WGS) entry which is preliminary data.</text>
</comment>
<sequence>MNIGKTIDIKGFIDERPISAYQWLLVALCFLIVMADGMDVAIMGFVAPSIIADWHISRPAFGLVMSAAPIGLVIGALAAGPASDRIGRKWVLITSVFLFGVFTIATAFTNSPSSMAILRVLTGIGLGAAMPNTTTLLSEYAPQRKRALLITIMFTGFNLGSALIGFVAGWLIPAHGWRAVLIFGGALPLVLIPLQVWLLPESARLLAVRGATSQRIGQVLGRVCGARFDGTETFVSNEPPLPTKKPIGVLFSQGYSLMTAALWVTYFMGLLVIYLLTGWLPTLMKDAGLTVSAAANVTAMFQIGGTIGAIIVGWIMDRARPAPVISAAYLGGAVCVLGLAWIGALSSSLAVLVFAAGFCMSGAQTGLNAFAPGRYPTVARATGVSWMLGMGRFGSIFGSAFGGALLGLGWEFGAILAMLAVPATLAAISILVAQRTRLDEAPAQTNAAH</sequence>
<proteinExistence type="predicted"/>
<feature type="transmembrane region" description="Helical" evidence="5">
    <location>
        <begin position="149"/>
        <end position="172"/>
    </location>
</feature>
<dbReference type="PANTHER" id="PTHR23508">
    <property type="entry name" value="CARBOXYLIC ACID TRANSPORTER PROTEIN HOMOLOG"/>
    <property type="match status" value="1"/>
</dbReference>
<evidence type="ECO:0000256" key="4">
    <source>
        <dbReference type="ARBA" id="ARBA00023136"/>
    </source>
</evidence>
<dbReference type="Pfam" id="PF07690">
    <property type="entry name" value="MFS_1"/>
    <property type="match status" value="1"/>
</dbReference>
<evidence type="ECO:0000256" key="5">
    <source>
        <dbReference type="SAM" id="Phobius"/>
    </source>
</evidence>
<protein>
    <submittedName>
        <fullName evidence="7">Major facilitator transporter</fullName>
    </submittedName>
</protein>
<dbReference type="AlphaFoldDB" id="A0A158A2Y7"/>
<dbReference type="RefSeq" id="WP_061167097.1">
    <property type="nucleotide sequence ID" value="NZ_FCOA02000004.1"/>
</dbReference>
<dbReference type="PROSITE" id="PS00216">
    <property type="entry name" value="SUGAR_TRANSPORT_1"/>
    <property type="match status" value="1"/>
</dbReference>
<feature type="transmembrane region" description="Helical" evidence="5">
    <location>
        <begin position="260"/>
        <end position="281"/>
    </location>
</feature>